<evidence type="ECO:0000313" key="1">
    <source>
        <dbReference type="EMBL" id="SJM29911.1"/>
    </source>
</evidence>
<keyword evidence="2" id="KW-1185">Reference proteome</keyword>
<gene>
    <name evidence="1" type="ORF">BQ8482_111841</name>
</gene>
<sequence length="75" mass="8148">MFRDRATLIVIRLEEYNYPAATAIKAIMVLLDSRCSWSSIWCSRGAANAMADVTIVLPIGSDTAGQRAAGRRATC</sequence>
<organism evidence="1 2">
    <name type="scientific">Mesorhizobium delmotii</name>
    <dbReference type="NCBI Taxonomy" id="1631247"/>
    <lineage>
        <taxon>Bacteria</taxon>
        <taxon>Pseudomonadati</taxon>
        <taxon>Pseudomonadota</taxon>
        <taxon>Alphaproteobacteria</taxon>
        <taxon>Hyphomicrobiales</taxon>
        <taxon>Phyllobacteriaceae</taxon>
        <taxon>Mesorhizobium</taxon>
    </lineage>
</organism>
<accession>A0A2P9AFJ5</accession>
<name>A0A2P9AFJ5_9HYPH</name>
<dbReference type="AlphaFoldDB" id="A0A2P9AFJ5"/>
<evidence type="ECO:0000313" key="2">
    <source>
        <dbReference type="Proteomes" id="UP000245698"/>
    </source>
</evidence>
<reference evidence="2" key="1">
    <citation type="submission" date="2016-12" db="EMBL/GenBank/DDBJ databases">
        <authorList>
            <person name="Brunel B."/>
        </authorList>
    </citation>
    <scope>NUCLEOTIDE SEQUENCE [LARGE SCALE GENOMIC DNA]</scope>
</reference>
<dbReference type="EMBL" id="FUIG01000013">
    <property type="protein sequence ID" value="SJM29911.1"/>
    <property type="molecule type" value="Genomic_DNA"/>
</dbReference>
<protein>
    <submittedName>
        <fullName evidence="1">Uncharacterized protein</fullName>
    </submittedName>
</protein>
<dbReference type="Proteomes" id="UP000245698">
    <property type="component" value="Unassembled WGS sequence"/>
</dbReference>
<proteinExistence type="predicted"/>